<accession>A0A1H1C2F3</accession>
<feature type="domain" description="Beta-lactamase class A catalytic" evidence="2">
    <location>
        <begin position="55"/>
        <end position="187"/>
    </location>
</feature>
<evidence type="ECO:0000259" key="2">
    <source>
        <dbReference type="Pfam" id="PF13354"/>
    </source>
</evidence>
<feature type="chain" id="PRO_5010227172" evidence="1">
    <location>
        <begin position="25"/>
        <end position="333"/>
    </location>
</feature>
<dbReference type="SUPFAM" id="SSF56601">
    <property type="entry name" value="beta-lactamase/transpeptidase-like"/>
    <property type="match status" value="1"/>
</dbReference>
<dbReference type="InterPro" id="IPR012338">
    <property type="entry name" value="Beta-lactam/transpept-like"/>
</dbReference>
<sequence>MRRTLITAVAAALVAAVPVPAVSAAPCAPAPAADTSTAAGWTGYLAQHRDDVALVVDDGRGGTIRHRADAAMPTASMLKLIHLAALTGRAGAGGIDLNERIRVADWQKWYIDHEGTPVDGGAHIKALEYLGIPATKGVPNDPSGSVSLHQLADVMIRFSDSAAPDAIRARLGDEALQEVMTRYGMPGPVPSLKGLYEGITGSGAATEQQAYAAIDRTYAAPAASFARLIGDLGTGRFGPGSEAARRFLEFQGAAPEGLAALGFKGGSLFGVLTEAFEGRRADGSVTVGVLMVRRASAQDVRKDVEAGMPHQQLLVQAMTDDGTRTRVACALRS</sequence>
<proteinExistence type="predicted"/>
<dbReference type="OrthoDB" id="503335at2"/>
<organism evidence="3 4">
    <name type="scientific">Tsukamurella pulmonis</name>
    <dbReference type="NCBI Taxonomy" id="47312"/>
    <lineage>
        <taxon>Bacteria</taxon>
        <taxon>Bacillati</taxon>
        <taxon>Actinomycetota</taxon>
        <taxon>Actinomycetes</taxon>
        <taxon>Mycobacteriales</taxon>
        <taxon>Tsukamurellaceae</taxon>
        <taxon>Tsukamurella</taxon>
    </lineage>
</organism>
<dbReference type="Gene3D" id="3.40.710.10">
    <property type="entry name" value="DD-peptidase/beta-lactamase superfamily"/>
    <property type="match status" value="1"/>
</dbReference>
<dbReference type="Pfam" id="PF13354">
    <property type="entry name" value="Beta-lactamase2"/>
    <property type="match status" value="1"/>
</dbReference>
<evidence type="ECO:0000256" key="1">
    <source>
        <dbReference type="SAM" id="SignalP"/>
    </source>
</evidence>
<dbReference type="Proteomes" id="UP000183053">
    <property type="component" value="Unassembled WGS sequence"/>
</dbReference>
<dbReference type="AlphaFoldDB" id="A0A1H1C2F3"/>
<evidence type="ECO:0000313" key="3">
    <source>
        <dbReference type="EMBL" id="SDQ58321.1"/>
    </source>
</evidence>
<dbReference type="PANTHER" id="PTHR35333">
    <property type="entry name" value="BETA-LACTAMASE"/>
    <property type="match status" value="1"/>
</dbReference>
<reference evidence="4" key="1">
    <citation type="submission" date="2016-10" db="EMBL/GenBank/DDBJ databases">
        <authorList>
            <person name="Varghese N."/>
            <person name="Submissions S."/>
        </authorList>
    </citation>
    <scope>NUCLEOTIDE SEQUENCE [LARGE SCALE GENOMIC DNA]</scope>
    <source>
        <strain evidence="4">DSM 44142</strain>
    </source>
</reference>
<dbReference type="RefSeq" id="WP_068566971.1">
    <property type="nucleotide sequence ID" value="NZ_FNLF01000002.1"/>
</dbReference>
<dbReference type="GO" id="GO:0046677">
    <property type="term" value="P:response to antibiotic"/>
    <property type="evidence" value="ECO:0007669"/>
    <property type="project" value="InterPro"/>
</dbReference>
<gene>
    <name evidence="3" type="ORF">SAMN04489765_0981</name>
</gene>
<dbReference type="PANTHER" id="PTHR35333:SF5">
    <property type="entry name" value="CONSERVED LIPOPROTEIN LPQF-RELATED"/>
    <property type="match status" value="1"/>
</dbReference>
<feature type="signal peptide" evidence="1">
    <location>
        <begin position="1"/>
        <end position="24"/>
    </location>
</feature>
<name>A0A1H1C2F3_9ACTN</name>
<dbReference type="InterPro" id="IPR045155">
    <property type="entry name" value="Beta-lactam_cat"/>
</dbReference>
<protein>
    <submittedName>
        <fullName evidence="3">Beta-lactamase enzyme family protein</fullName>
    </submittedName>
</protein>
<dbReference type="GO" id="GO:0030655">
    <property type="term" value="P:beta-lactam antibiotic catabolic process"/>
    <property type="evidence" value="ECO:0007669"/>
    <property type="project" value="InterPro"/>
</dbReference>
<dbReference type="EMBL" id="FNLF01000002">
    <property type="protein sequence ID" value="SDQ58321.1"/>
    <property type="molecule type" value="Genomic_DNA"/>
</dbReference>
<dbReference type="InterPro" id="IPR000871">
    <property type="entry name" value="Beta-lactam_class-A"/>
</dbReference>
<keyword evidence="1" id="KW-0732">Signal</keyword>
<keyword evidence="4" id="KW-1185">Reference proteome</keyword>
<dbReference type="GO" id="GO:0008800">
    <property type="term" value="F:beta-lactamase activity"/>
    <property type="evidence" value="ECO:0007669"/>
    <property type="project" value="InterPro"/>
</dbReference>
<dbReference type="STRING" id="47312.SAMN04489765_0981"/>
<evidence type="ECO:0000313" key="4">
    <source>
        <dbReference type="Proteomes" id="UP000183053"/>
    </source>
</evidence>